<evidence type="ECO:0000256" key="4">
    <source>
        <dbReference type="SAM" id="MobiDB-lite"/>
    </source>
</evidence>
<keyword evidence="2" id="KW-0732">Signal</keyword>
<feature type="region of interest" description="Disordered" evidence="4">
    <location>
        <begin position="169"/>
        <end position="202"/>
    </location>
</feature>
<dbReference type="PANTHER" id="PTHR35089:SF1">
    <property type="entry name" value="CHAPERONE PROTEIN SKP"/>
    <property type="match status" value="1"/>
</dbReference>
<gene>
    <name evidence="5" type="ORF">SAMN05444002_1417</name>
</gene>
<sequence>MMALGLALGGAGAAAAQDANRPAFSVLTLNQERLFQSTLFGQRLQRELNAARAELIAENSRIQEELEAEEAKLTEQRAGMDPAAFRALADAFDERVTAIRAEQEAKTRSLQRKQERDQQVFNSAIVGVVREVVEERGASVVLDSRAILLAATGVDVTDVVRARVDAILGDGGTLSTPEEPAETPGETPFSTGEPADDGTGSD</sequence>
<dbReference type="STRING" id="1217970.SAMN05444002_1417"/>
<keyword evidence="3" id="KW-0175">Coiled coil</keyword>
<dbReference type="Gene3D" id="3.30.910.20">
    <property type="entry name" value="Skp domain"/>
    <property type="match status" value="1"/>
</dbReference>
<reference evidence="6" key="1">
    <citation type="submission" date="2016-11" db="EMBL/GenBank/DDBJ databases">
        <authorList>
            <person name="Varghese N."/>
            <person name="Submissions S."/>
        </authorList>
    </citation>
    <scope>NUCLEOTIDE SEQUENCE [LARGE SCALE GENOMIC DNA]</scope>
    <source>
        <strain evidence="6">DSM 29440</strain>
    </source>
</reference>
<feature type="compositionally biased region" description="Low complexity" evidence="4">
    <location>
        <begin position="176"/>
        <end position="188"/>
    </location>
</feature>
<evidence type="ECO:0000256" key="3">
    <source>
        <dbReference type="SAM" id="Coils"/>
    </source>
</evidence>
<organism evidence="5 6">
    <name type="scientific">Vannielia litorea</name>
    <dbReference type="NCBI Taxonomy" id="1217970"/>
    <lineage>
        <taxon>Bacteria</taxon>
        <taxon>Pseudomonadati</taxon>
        <taxon>Pseudomonadota</taxon>
        <taxon>Alphaproteobacteria</taxon>
        <taxon>Rhodobacterales</taxon>
        <taxon>Paracoccaceae</taxon>
        <taxon>Vannielia</taxon>
    </lineage>
</organism>
<feature type="coiled-coil region" evidence="3">
    <location>
        <begin position="41"/>
        <end position="79"/>
    </location>
</feature>
<evidence type="ECO:0000313" key="5">
    <source>
        <dbReference type="EMBL" id="SIN90881.1"/>
    </source>
</evidence>
<comment type="similarity">
    <text evidence="1">Belongs to the Skp family.</text>
</comment>
<evidence type="ECO:0000256" key="2">
    <source>
        <dbReference type="ARBA" id="ARBA00022729"/>
    </source>
</evidence>
<dbReference type="GO" id="GO:0050821">
    <property type="term" value="P:protein stabilization"/>
    <property type="evidence" value="ECO:0007669"/>
    <property type="project" value="TreeGrafter"/>
</dbReference>
<evidence type="ECO:0000313" key="6">
    <source>
        <dbReference type="Proteomes" id="UP000184932"/>
    </source>
</evidence>
<dbReference type="GO" id="GO:0005829">
    <property type="term" value="C:cytosol"/>
    <property type="evidence" value="ECO:0007669"/>
    <property type="project" value="TreeGrafter"/>
</dbReference>
<name>A0A1N6F6I5_9RHOB</name>
<protein>
    <submittedName>
        <fullName evidence="5">Periplasmic chaperone for outer membrane proteins Skp</fullName>
    </submittedName>
</protein>
<accession>A0A1N6F6I5</accession>
<dbReference type="SUPFAM" id="SSF111384">
    <property type="entry name" value="OmpH-like"/>
    <property type="match status" value="1"/>
</dbReference>
<dbReference type="AlphaFoldDB" id="A0A1N6F6I5"/>
<dbReference type="InterPro" id="IPR024930">
    <property type="entry name" value="Skp_dom_sf"/>
</dbReference>
<dbReference type="Proteomes" id="UP000184932">
    <property type="component" value="Unassembled WGS sequence"/>
</dbReference>
<dbReference type="Pfam" id="PF03938">
    <property type="entry name" value="OmpH"/>
    <property type="match status" value="1"/>
</dbReference>
<dbReference type="GO" id="GO:0051082">
    <property type="term" value="F:unfolded protein binding"/>
    <property type="evidence" value="ECO:0007669"/>
    <property type="project" value="InterPro"/>
</dbReference>
<dbReference type="EMBL" id="FSRL01000001">
    <property type="protein sequence ID" value="SIN90881.1"/>
    <property type="molecule type" value="Genomic_DNA"/>
</dbReference>
<dbReference type="PANTHER" id="PTHR35089">
    <property type="entry name" value="CHAPERONE PROTEIN SKP"/>
    <property type="match status" value="1"/>
</dbReference>
<evidence type="ECO:0000256" key="1">
    <source>
        <dbReference type="ARBA" id="ARBA00009091"/>
    </source>
</evidence>
<dbReference type="SMART" id="SM00935">
    <property type="entry name" value="OmpH"/>
    <property type="match status" value="1"/>
</dbReference>
<dbReference type="InterPro" id="IPR005632">
    <property type="entry name" value="Chaperone_Skp"/>
</dbReference>
<proteinExistence type="inferred from homology"/>
<keyword evidence="6" id="KW-1185">Reference proteome</keyword>